<dbReference type="InterPro" id="IPR027417">
    <property type="entry name" value="P-loop_NTPase"/>
</dbReference>
<keyword evidence="1" id="KW-0184">Conjugation</keyword>
<gene>
    <name evidence="2" type="ORF">GFB56_26255</name>
</gene>
<dbReference type="InterPro" id="IPR003688">
    <property type="entry name" value="TraG/VirD4"/>
</dbReference>
<evidence type="ECO:0000313" key="3">
    <source>
        <dbReference type="Proteomes" id="UP000744980"/>
    </source>
</evidence>
<name>A0AAW4FSE6_9HYPH</name>
<reference evidence="2 3" key="1">
    <citation type="submission" date="2020-01" db="EMBL/GenBank/DDBJ databases">
        <title>Draft genome assembly of Ensifer adhaerens T173.</title>
        <authorList>
            <person name="Craig J.E."/>
            <person name="Stinchcombe J.R."/>
        </authorList>
    </citation>
    <scope>NUCLEOTIDE SEQUENCE [LARGE SCALE GENOMIC DNA]</scope>
    <source>
        <strain evidence="2 3">T173</strain>
    </source>
</reference>
<dbReference type="RefSeq" id="WP_025429757.1">
    <property type="nucleotide sequence ID" value="NZ_CP083371.1"/>
</dbReference>
<dbReference type="EMBL" id="WXFA01000023">
    <property type="protein sequence ID" value="MBM3094251.1"/>
    <property type="molecule type" value="Genomic_DNA"/>
</dbReference>
<keyword evidence="3" id="KW-1185">Reference proteome</keyword>
<evidence type="ECO:0000256" key="1">
    <source>
        <dbReference type="ARBA" id="ARBA00022971"/>
    </source>
</evidence>
<comment type="caution">
    <text evidence="2">The sequence shown here is derived from an EMBL/GenBank/DDBJ whole genome shotgun (WGS) entry which is preliminary data.</text>
</comment>
<evidence type="ECO:0000313" key="2">
    <source>
        <dbReference type="EMBL" id="MBM3094251.1"/>
    </source>
</evidence>
<protein>
    <submittedName>
        <fullName evidence="2">Type IV secretory system conjugative DNA transfer family protein</fullName>
    </submittedName>
</protein>
<dbReference type="Pfam" id="PF02534">
    <property type="entry name" value="T4SS-DNA_transf"/>
    <property type="match status" value="1"/>
</dbReference>
<dbReference type="Gene3D" id="3.40.50.300">
    <property type="entry name" value="P-loop containing nucleotide triphosphate hydrolases"/>
    <property type="match status" value="1"/>
</dbReference>
<dbReference type="AlphaFoldDB" id="A0AAW4FSE6"/>
<dbReference type="SUPFAM" id="SSF52540">
    <property type="entry name" value="P-loop containing nucleoside triphosphate hydrolases"/>
    <property type="match status" value="1"/>
</dbReference>
<dbReference type="Proteomes" id="UP000744980">
    <property type="component" value="Unassembled WGS sequence"/>
</dbReference>
<sequence length="92" mass="10505">MLQVFGVNDIETAELIARRVGKTDVNYITRPWSEGKNSSSEHISPSDLINADEIMRVPEGRMILLRQGQRPAWAKKLRYYDDPEITGPYDPS</sequence>
<organism evidence="2 3">
    <name type="scientific">Ensifer canadensis</name>
    <dbReference type="NCBI Taxonomy" id="555315"/>
    <lineage>
        <taxon>Bacteria</taxon>
        <taxon>Pseudomonadati</taxon>
        <taxon>Pseudomonadota</taxon>
        <taxon>Alphaproteobacteria</taxon>
        <taxon>Hyphomicrobiales</taxon>
        <taxon>Rhizobiaceae</taxon>
        <taxon>Sinorhizobium/Ensifer group</taxon>
        <taxon>Ensifer</taxon>
    </lineage>
</organism>
<proteinExistence type="predicted"/>
<dbReference type="GO" id="GO:0016020">
    <property type="term" value="C:membrane"/>
    <property type="evidence" value="ECO:0007669"/>
    <property type="project" value="InterPro"/>
</dbReference>
<accession>A0AAW4FSE6</accession>